<dbReference type="Pfam" id="PF11711">
    <property type="entry name" value="Tim54"/>
    <property type="match status" value="1"/>
</dbReference>
<dbReference type="PANTHER" id="PTHR12358:SF101">
    <property type="entry name" value="MITOCHONDRIAL IMPORT INNER MEMBRANE TRANSLOCASE SUBUNIT TIM54"/>
    <property type="match status" value="1"/>
</dbReference>
<evidence type="ECO:0000256" key="5">
    <source>
        <dbReference type="ARBA" id="ARBA00022692"/>
    </source>
</evidence>
<keyword evidence="4" id="KW-0813">Transport</keyword>
<comment type="caution">
    <text evidence="13">The sequence shown here is derived from an EMBL/GenBank/DDBJ whole genome shotgun (WGS) entry which is preliminary data.</text>
</comment>
<dbReference type="InterPro" id="IPR050187">
    <property type="entry name" value="Lipid_Phosphate_FormReg"/>
</dbReference>
<evidence type="ECO:0000256" key="9">
    <source>
        <dbReference type="ARBA" id="ARBA00023010"/>
    </source>
</evidence>
<keyword evidence="7" id="KW-0653">Protein transport</keyword>
<evidence type="ECO:0000256" key="7">
    <source>
        <dbReference type="ARBA" id="ARBA00022927"/>
    </source>
</evidence>
<name>A0A9P6D3T4_9AGAR</name>
<evidence type="ECO:0000256" key="1">
    <source>
        <dbReference type="ARBA" id="ARBA00004434"/>
    </source>
</evidence>
<keyword evidence="8" id="KW-1133">Transmembrane helix</keyword>
<comment type="subcellular location">
    <subcellularLocation>
        <location evidence="1">Mitochondrion inner membrane</location>
        <topology evidence="1">Single-pass membrane protein</topology>
    </subcellularLocation>
</comment>
<keyword evidence="5" id="KW-0812">Transmembrane</keyword>
<reference evidence="13" key="1">
    <citation type="submission" date="2020-11" db="EMBL/GenBank/DDBJ databases">
        <authorList>
            <consortium name="DOE Joint Genome Institute"/>
            <person name="Ahrendt S."/>
            <person name="Riley R."/>
            <person name="Andreopoulos W."/>
            <person name="Labutti K."/>
            <person name="Pangilinan J."/>
            <person name="Ruiz-Duenas F.J."/>
            <person name="Barrasa J.M."/>
            <person name="Sanchez-Garcia M."/>
            <person name="Camarero S."/>
            <person name="Miyauchi S."/>
            <person name="Serrano A."/>
            <person name="Linde D."/>
            <person name="Babiker R."/>
            <person name="Drula E."/>
            <person name="Ayuso-Fernandez I."/>
            <person name="Pacheco R."/>
            <person name="Padilla G."/>
            <person name="Ferreira P."/>
            <person name="Barriuso J."/>
            <person name="Kellner H."/>
            <person name="Castanera R."/>
            <person name="Alfaro M."/>
            <person name="Ramirez L."/>
            <person name="Pisabarro A.G."/>
            <person name="Kuo A."/>
            <person name="Tritt A."/>
            <person name="Lipzen A."/>
            <person name="He G."/>
            <person name="Yan M."/>
            <person name="Ng V."/>
            <person name="Cullen D."/>
            <person name="Martin F."/>
            <person name="Rosso M.-N."/>
            <person name="Henrissat B."/>
            <person name="Hibbett D."/>
            <person name="Martinez A.T."/>
            <person name="Grigoriev I.V."/>
        </authorList>
    </citation>
    <scope>NUCLEOTIDE SEQUENCE</scope>
    <source>
        <strain evidence="13">CIRM-BRFM 674</strain>
    </source>
</reference>
<protein>
    <recommendedName>
        <fullName evidence="3">Mitochondrial import inner membrane translocase subunit TIM54</fullName>
    </recommendedName>
</protein>
<comment type="similarity">
    <text evidence="2">Belongs to the TIM54 family.</text>
</comment>
<proteinExistence type="inferred from homology"/>
<keyword evidence="14" id="KW-1185">Reference proteome</keyword>
<feature type="region of interest" description="Disordered" evidence="12">
    <location>
        <begin position="270"/>
        <end position="290"/>
    </location>
</feature>
<evidence type="ECO:0000256" key="8">
    <source>
        <dbReference type="ARBA" id="ARBA00022989"/>
    </source>
</evidence>
<evidence type="ECO:0000256" key="11">
    <source>
        <dbReference type="ARBA" id="ARBA00023136"/>
    </source>
</evidence>
<evidence type="ECO:0000256" key="3">
    <source>
        <dbReference type="ARBA" id="ARBA00020796"/>
    </source>
</evidence>
<dbReference type="InterPro" id="IPR021056">
    <property type="entry name" value="Mt_import_IM_translocase_Tim54"/>
</dbReference>
<dbReference type="AlphaFoldDB" id="A0A9P6D3T4"/>
<evidence type="ECO:0000256" key="12">
    <source>
        <dbReference type="SAM" id="MobiDB-lite"/>
    </source>
</evidence>
<evidence type="ECO:0000313" key="14">
    <source>
        <dbReference type="Proteomes" id="UP000807469"/>
    </source>
</evidence>
<evidence type="ECO:0000256" key="4">
    <source>
        <dbReference type="ARBA" id="ARBA00022448"/>
    </source>
</evidence>
<keyword evidence="9" id="KW-0811">Translocation</keyword>
<evidence type="ECO:0000256" key="10">
    <source>
        <dbReference type="ARBA" id="ARBA00023128"/>
    </source>
</evidence>
<accession>A0A9P6D3T4</accession>
<keyword evidence="11" id="KW-0472">Membrane</keyword>
<evidence type="ECO:0000256" key="2">
    <source>
        <dbReference type="ARBA" id="ARBA00006355"/>
    </source>
</evidence>
<dbReference type="GO" id="GO:0015031">
    <property type="term" value="P:protein transport"/>
    <property type="evidence" value="ECO:0007669"/>
    <property type="project" value="UniProtKB-KW"/>
</dbReference>
<dbReference type="OrthoDB" id="5598305at2759"/>
<feature type="region of interest" description="Disordered" evidence="12">
    <location>
        <begin position="215"/>
        <end position="250"/>
    </location>
</feature>
<dbReference type="Proteomes" id="UP000807469">
    <property type="component" value="Unassembled WGS sequence"/>
</dbReference>
<feature type="compositionally biased region" description="Basic and acidic residues" evidence="12">
    <location>
        <begin position="215"/>
        <end position="228"/>
    </location>
</feature>
<keyword evidence="6" id="KW-0999">Mitochondrion inner membrane</keyword>
<evidence type="ECO:0000256" key="6">
    <source>
        <dbReference type="ARBA" id="ARBA00022792"/>
    </source>
</evidence>
<evidence type="ECO:0000313" key="13">
    <source>
        <dbReference type="EMBL" id="KAF9482799.1"/>
    </source>
</evidence>
<sequence length="488" mass="55811">MANQKVEKPPSSLQRQTGVRMVLSYTGIPPSWLDKRPKLPSRNWLIFLSVTSSVLGLYIYDRRECKRIKQTYIDKVKHLSEVSLDPFESPRKVTVYGAKWPGDEEYDQGIKYFRKYVKPILVAAAIDYEMIPGKRYGDIANRVAEDIRRRRRLDQGLDQDSDARRVLPTYMPVPEREKRELDGGVVIIGRPTFKEYMAGLCKGWTEGLQKVDPDEELSRELENDNHFDEIEESDNFGDESTPAEASQSKPLPISSQAAFPVFSAVHTRRTFKSSATQPESGSSSSTPLTVIPAQPPLLLVPFTNYIGITQIPLMIWGFFNQRHKVRSGAEAGYRLVKNETRPIEVPEFEDCVVPATGSAEKTLSANHGDLDFDKQAEGYYKKSLNTFAEDTDNIRQKYYDTLPKKLATARELARGTREHTKDEYDNPPPTEVELRAERLKKERRWRDDVAGWEIIKPTSNVQWDERLKGALRIFVEPHDPNNEDTESP</sequence>
<dbReference type="PANTHER" id="PTHR12358">
    <property type="entry name" value="SPHINGOSINE KINASE"/>
    <property type="match status" value="1"/>
</dbReference>
<dbReference type="GO" id="GO:0005743">
    <property type="term" value="C:mitochondrial inner membrane"/>
    <property type="evidence" value="ECO:0007669"/>
    <property type="project" value="UniProtKB-SubCell"/>
</dbReference>
<feature type="compositionally biased region" description="Polar residues" evidence="12">
    <location>
        <begin position="272"/>
        <end position="288"/>
    </location>
</feature>
<keyword evidence="10" id="KW-0496">Mitochondrion</keyword>
<dbReference type="EMBL" id="MU155161">
    <property type="protein sequence ID" value="KAF9482799.1"/>
    <property type="molecule type" value="Genomic_DNA"/>
</dbReference>
<gene>
    <name evidence="13" type="ORF">BDN70DRAFT_874596</name>
</gene>
<organism evidence="13 14">
    <name type="scientific">Pholiota conissans</name>
    <dbReference type="NCBI Taxonomy" id="109636"/>
    <lineage>
        <taxon>Eukaryota</taxon>
        <taxon>Fungi</taxon>
        <taxon>Dikarya</taxon>
        <taxon>Basidiomycota</taxon>
        <taxon>Agaricomycotina</taxon>
        <taxon>Agaricomycetes</taxon>
        <taxon>Agaricomycetidae</taxon>
        <taxon>Agaricales</taxon>
        <taxon>Agaricineae</taxon>
        <taxon>Strophariaceae</taxon>
        <taxon>Pholiota</taxon>
    </lineage>
</organism>